<keyword evidence="3" id="KW-1185">Reference proteome</keyword>
<dbReference type="EMBL" id="FRAW01000019">
    <property type="protein sequence ID" value="SHK82257.1"/>
    <property type="molecule type" value="Genomic_DNA"/>
</dbReference>
<name>A0A1M6VL29_9BACT</name>
<reference evidence="2 4" key="3">
    <citation type="submission" date="2017-02" db="EMBL/GenBank/DDBJ databases">
        <authorList>
            <person name="Peterson S.W."/>
        </authorList>
    </citation>
    <scope>NUCLEOTIDE SEQUENCE [LARGE SCALE GENOMIC DNA]</scope>
    <source>
        <strain evidence="2 4">ATCC 43854</strain>
    </source>
</reference>
<evidence type="ECO:0000313" key="1">
    <source>
        <dbReference type="EMBL" id="SHK82257.1"/>
    </source>
</evidence>
<dbReference type="Proteomes" id="UP000190449">
    <property type="component" value="Unassembled WGS sequence"/>
</dbReference>
<evidence type="ECO:0000313" key="3">
    <source>
        <dbReference type="Proteomes" id="UP000184275"/>
    </source>
</evidence>
<evidence type="ECO:0000313" key="2">
    <source>
        <dbReference type="EMBL" id="SJZ53702.1"/>
    </source>
</evidence>
<accession>A0A1M6VL29</accession>
<dbReference type="STRING" id="28122.SAMN02745108_00894"/>
<accession>A0A1T4LG30</accession>
<dbReference type="Proteomes" id="UP000184275">
    <property type="component" value="Unassembled WGS sequence"/>
</dbReference>
<dbReference type="EMBL" id="FUWU01000011">
    <property type="protein sequence ID" value="SJZ53702.1"/>
    <property type="molecule type" value="Genomic_DNA"/>
</dbReference>
<proteinExistence type="predicted"/>
<dbReference type="RefSeq" id="WP_158222186.1">
    <property type="nucleotide sequence ID" value="NZ_FRAW01000019.1"/>
</dbReference>
<reference evidence="3" key="2">
    <citation type="submission" date="2016-11" db="EMBL/GenBank/DDBJ databases">
        <authorList>
            <person name="Varghese N."/>
            <person name="Submissions S."/>
        </authorList>
    </citation>
    <scope>NUCLEOTIDE SEQUENCE [LARGE SCALE GENOMIC DNA]</scope>
    <source>
        <strain evidence="3">UWOS</strain>
    </source>
</reference>
<evidence type="ECO:0000313" key="4">
    <source>
        <dbReference type="Proteomes" id="UP000190449"/>
    </source>
</evidence>
<dbReference type="AlphaFoldDB" id="A0A1M6VL29"/>
<organism evidence="1 3">
    <name type="scientific">Fibrobacter intestinalis</name>
    <dbReference type="NCBI Taxonomy" id="28122"/>
    <lineage>
        <taxon>Bacteria</taxon>
        <taxon>Pseudomonadati</taxon>
        <taxon>Fibrobacterota</taxon>
        <taxon>Fibrobacteria</taxon>
        <taxon>Fibrobacterales</taxon>
        <taxon>Fibrobacteraceae</taxon>
        <taxon>Fibrobacter</taxon>
    </lineage>
</organism>
<protein>
    <submittedName>
        <fullName evidence="1">Uncharacterized protein</fullName>
    </submittedName>
</protein>
<gene>
    <name evidence="2" type="ORF">SAMN02745108_00894</name>
    <name evidence="1" type="ORF">SAMN05720469_11921</name>
</gene>
<sequence>MLKKEEKVIIRTALMEYRNLLFKAFHGTEEEKSRIASVNKLLQTWKI</sequence>
<reference evidence="1" key="1">
    <citation type="submission" date="2016-11" db="EMBL/GenBank/DDBJ databases">
        <authorList>
            <person name="Jaros S."/>
            <person name="Januszkiewicz K."/>
            <person name="Wedrychowicz H."/>
        </authorList>
    </citation>
    <scope>NUCLEOTIDE SEQUENCE [LARGE SCALE GENOMIC DNA]</scope>
    <source>
        <strain evidence="1">UWOS</strain>
    </source>
</reference>